<name>A0ABR2S2Q0_9ROSI</name>
<feature type="domain" description="Gag1-like clamp" evidence="2">
    <location>
        <begin position="20"/>
        <end position="121"/>
    </location>
</feature>
<dbReference type="PANTHER" id="PTHR33373:SF28">
    <property type="entry name" value="OS07G0479600 PROTEIN"/>
    <property type="match status" value="1"/>
</dbReference>
<gene>
    <name evidence="3" type="ORF">V6N11_054049</name>
</gene>
<evidence type="ECO:0000259" key="2">
    <source>
        <dbReference type="Pfam" id="PF13259"/>
    </source>
</evidence>
<protein>
    <recommendedName>
        <fullName evidence="2">Gag1-like clamp domain-containing protein</fullName>
    </recommendedName>
</protein>
<dbReference type="Proteomes" id="UP001396334">
    <property type="component" value="Unassembled WGS sequence"/>
</dbReference>
<feature type="compositionally biased region" description="Polar residues" evidence="1">
    <location>
        <begin position="16"/>
        <end position="26"/>
    </location>
</feature>
<sequence length="121" mass="13818">MKREWSFGSEMMEVNTGHSCSNAKQQSDCRKSADKGKKPAEKDASGSAFVNHAAIAWHENRKRWTGDKSQQSRKISKDQVISWSTTYEDLLLTNEPFSQPIPLPEMVDFLVDIWHDDGLFD</sequence>
<accession>A0ABR2S2Q0</accession>
<dbReference type="EMBL" id="JBBPBN010000017">
    <property type="protein sequence ID" value="KAK9019531.1"/>
    <property type="molecule type" value="Genomic_DNA"/>
</dbReference>
<evidence type="ECO:0000313" key="3">
    <source>
        <dbReference type="EMBL" id="KAK9019531.1"/>
    </source>
</evidence>
<proteinExistence type="predicted"/>
<feature type="region of interest" description="Disordered" evidence="1">
    <location>
        <begin position="1"/>
        <end position="45"/>
    </location>
</feature>
<dbReference type="PANTHER" id="PTHR33373">
    <property type="entry name" value="OS07G0479600 PROTEIN"/>
    <property type="match status" value="1"/>
</dbReference>
<reference evidence="3 4" key="1">
    <citation type="journal article" date="2024" name="G3 (Bethesda)">
        <title>Genome assembly of Hibiscus sabdariffa L. provides insights into metabolisms of medicinal natural products.</title>
        <authorList>
            <person name="Kim T."/>
        </authorList>
    </citation>
    <scope>NUCLEOTIDE SEQUENCE [LARGE SCALE GENOMIC DNA]</scope>
    <source>
        <strain evidence="3">TK-2024</strain>
        <tissue evidence="3">Old leaves</tissue>
    </source>
</reference>
<dbReference type="InterPro" id="IPR025124">
    <property type="entry name" value="Gag1-like_clamp"/>
</dbReference>
<evidence type="ECO:0000256" key="1">
    <source>
        <dbReference type="SAM" id="MobiDB-lite"/>
    </source>
</evidence>
<feature type="compositionally biased region" description="Basic and acidic residues" evidence="1">
    <location>
        <begin position="27"/>
        <end position="44"/>
    </location>
</feature>
<comment type="caution">
    <text evidence="3">The sequence shown here is derived from an EMBL/GenBank/DDBJ whole genome shotgun (WGS) entry which is preliminary data.</text>
</comment>
<keyword evidence="4" id="KW-1185">Reference proteome</keyword>
<organism evidence="3 4">
    <name type="scientific">Hibiscus sabdariffa</name>
    <name type="common">roselle</name>
    <dbReference type="NCBI Taxonomy" id="183260"/>
    <lineage>
        <taxon>Eukaryota</taxon>
        <taxon>Viridiplantae</taxon>
        <taxon>Streptophyta</taxon>
        <taxon>Embryophyta</taxon>
        <taxon>Tracheophyta</taxon>
        <taxon>Spermatophyta</taxon>
        <taxon>Magnoliopsida</taxon>
        <taxon>eudicotyledons</taxon>
        <taxon>Gunneridae</taxon>
        <taxon>Pentapetalae</taxon>
        <taxon>rosids</taxon>
        <taxon>malvids</taxon>
        <taxon>Malvales</taxon>
        <taxon>Malvaceae</taxon>
        <taxon>Malvoideae</taxon>
        <taxon>Hibiscus</taxon>
    </lineage>
</organism>
<dbReference type="Pfam" id="PF13259">
    <property type="entry name" value="clamp_Gag1-like"/>
    <property type="match status" value="1"/>
</dbReference>
<evidence type="ECO:0000313" key="4">
    <source>
        <dbReference type="Proteomes" id="UP001396334"/>
    </source>
</evidence>